<protein>
    <recommendedName>
        <fullName evidence="4">HTTM domain-containing protein</fullName>
    </recommendedName>
</protein>
<dbReference type="Proteomes" id="UP000095713">
    <property type="component" value="Unassembled WGS sequence"/>
</dbReference>
<feature type="transmembrane region" description="Helical" evidence="1">
    <location>
        <begin position="65"/>
        <end position="87"/>
    </location>
</feature>
<dbReference type="OrthoDB" id="839794at2"/>
<evidence type="ECO:0008006" key="4">
    <source>
        <dbReference type="Google" id="ProtNLM"/>
    </source>
</evidence>
<name>A0A1E5TAM7_9FLAO</name>
<feature type="transmembrane region" description="Helical" evidence="1">
    <location>
        <begin position="152"/>
        <end position="173"/>
    </location>
</feature>
<comment type="caution">
    <text evidence="2">The sequence shown here is derived from an EMBL/GenBank/DDBJ whole genome shotgun (WGS) entry which is preliminary data.</text>
</comment>
<keyword evidence="3" id="KW-1185">Reference proteome</keyword>
<dbReference type="AlphaFoldDB" id="A0A1E5TAM7"/>
<evidence type="ECO:0000256" key="1">
    <source>
        <dbReference type="SAM" id="Phobius"/>
    </source>
</evidence>
<reference evidence="2 3" key="1">
    <citation type="submission" date="2016-05" db="EMBL/GenBank/DDBJ databases">
        <title>Draft Genome Sequence of Algibacter sp. Strain SK-16 Isolated from the Surface Water of Aburatsubo Inlet.</title>
        <authorList>
            <person name="Wong S.-K."/>
            <person name="Yoshizawa S."/>
            <person name="Nakajima Y."/>
            <person name="Ogura Y."/>
            <person name="Tetsuya H."/>
            <person name="Hamasaki K."/>
        </authorList>
    </citation>
    <scope>NUCLEOTIDE SEQUENCE [LARGE SCALE GENOMIC DNA]</scope>
    <source>
        <strain evidence="2 3">SK-16</strain>
    </source>
</reference>
<gene>
    <name evidence="2" type="ORF">A8C32_03070</name>
</gene>
<keyword evidence="1" id="KW-1133">Transmembrane helix</keyword>
<feature type="transmembrane region" description="Helical" evidence="1">
    <location>
        <begin position="94"/>
        <end position="114"/>
    </location>
</feature>
<feature type="transmembrane region" description="Helical" evidence="1">
    <location>
        <begin position="120"/>
        <end position="140"/>
    </location>
</feature>
<evidence type="ECO:0000313" key="3">
    <source>
        <dbReference type="Proteomes" id="UP000095713"/>
    </source>
</evidence>
<dbReference type="RefSeq" id="WP_069829952.1">
    <property type="nucleotide sequence ID" value="NZ_MDJD01000034.1"/>
</dbReference>
<feature type="transmembrane region" description="Helical" evidence="1">
    <location>
        <begin position="221"/>
        <end position="243"/>
    </location>
</feature>
<accession>A0A1E5TAM7</accession>
<feature type="transmembrane region" description="Helical" evidence="1">
    <location>
        <begin position="193"/>
        <end position="214"/>
    </location>
</feature>
<dbReference type="EMBL" id="MDJD01000034">
    <property type="protein sequence ID" value="OEK08445.1"/>
    <property type="molecule type" value="Genomic_DNA"/>
</dbReference>
<feature type="transmembrane region" description="Helical" evidence="1">
    <location>
        <begin position="263"/>
        <end position="280"/>
    </location>
</feature>
<evidence type="ECO:0000313" key="2">
    <source>
        <dbReference type="EMBL" id="OEK08445.1"/>
    </source>
</evidence>
<organism evidence="2 3">
    <name type="scientific">Flavivirga aquatica</name>
    <dbReference type="NCBI Taxonomy" id="1849968"/>
    <lineage>
        <taxon>Bacteria</taxon>
        <taxon>Pseudomonadati</taxon>
        <taxon>Bacteroidota</taxon>
        <taxon>Flavobacteriia</taxon>
        <taxon>Flavobacteriales</taxon>
        <taxon>Flavobacteriaceae</taxon>
        <taxon>Flavivirga</taxon>
    </lineage>
</organism>
<keyword evidence="1" id="KW-0472">Membrane</keyword>
<proteinExistence type="predicted"/>
<sequence>MIKDYLILTLKIACFCLFGGRSWQHLVWDIPIRSFLWDQELMEGIVTWLTNMSWQEYATSKIQDVYIQAGKVVLGIFYTFCAFLCFFVNEKRKWVGKIFVTSSFLLMLLALLYYKEKFFHLGQLLEYTTQITTPILLYLLVYTKSTDKQLLYFSKTAVALTFICHGLYAIGYYPQPGNFVDMVIRSLFLPEPSARIFLKVVGFIDVIIGIAIFIPVIWRSCIWYALIWGLLTAIARVTANFYVDFPWQNLNQWIPEMLYRMPHGLIPLFVLLLGNSQQLVKTEGVSFMDLISNKKVKINHV</sequence>
<keyword evidence="1" id="KW-0812">Transmembrane</keyword>